<reference evidence="3" key="1">
    <citation type="journal article" date="2011" name="Science">
        <title>The plant cell wall-decomposing machinery underlies the functional diversity of forest fungi.</title>
        <authorList>
            <person name="Eastwood D.C."/>
            <person name="Floudas D."/>
            <person name="Binder M."/>
            <person name="Majcherczyk A."/>
            <person name="Schneider P."/>
            <person name="Aerts A."/>
            <person name="Asiegbu F.O."/>
            <person name="Baker S.E."/>
            <person name="Barry K."/>
            <person name="Bendiksby M."/>
            <person name="Blumentritt M."/>
            <person name="Coutinho P.M."/>
            <person name="Cullen D."/>
            <person name="de Vries R.P."/>
            <person name="Gathman A."/>
            <person name="Goodell B."/>
            <person name="Henrissat B."/>
            <person name="Ihrmark K."/>
            <person name="Kauserud H."/>
            <person name="Kohler A."/>
            <person name="LaButti K."/>
            <person name="Lapidus A."/>
            <person name="Lavin J.L."/>
            <person name="Lee Y.-H."/>
            <person name="Lindquist E."/>
            <person name="Lilly W."/>
            <person name="Lucas S."/>
            <person name="Morin E."/>
            <person name="Murat C."/>
            <person name="Oguiza J.A."/>
            <person name="Park J."/>
            <person name="Pisabarro A.G."/>
            <person name="Riley R."/>
            <person name="Rosling A."/>
            <person name="Salamov A."/>
            <person name="Schmidt O."/>
            <person name="Schmutz J."/>
            <person name="Skrede I."/>
            <person name="Stenlid J."/>
            <person name="Wiebenga A."/>
            <person name="Xie X."/>
            <person name="Kuees U."/>
            <person name="Hibbett D.S."/>
            <person name="Hoffmeister D."/>
            <person name="Hoegberg N."/>
            <person name="Martin F."/>
            <person name="Grigoriev I.V."/>
            <person name="Watkinson S.C."/>
        </authorList>
    </citation>
    <scope>NUCLEOTIDE SEQUENCE [LARGE SCALE GENOMIC DNA]</scope>
    <source>
        <strain evidence="3">strain S7.3</strain>
    </source>
</reference>
<accession>F8PZC8</accession>
<name>F8PZC8_SERL3</name>
<gene>
    <name evidence="2" type="ORF">SERLA73DRAFT_169271</name>
</gene>
<evidence type="ECO:0000313" key="2">
    <source>
        <dbReference type="EMBL" id="EGN98250.1"/>
    </source>
</evidence>
<dbReference type="InParanoid" id="F8PZC8"/>
<dbReference type="AlphaFoldDB" id="F8PZC8"/>
<proteinExistence type="predicted"/>
<protein>
    <submittedName>
        <fullName evidence="2">Uncharacterized protein</fullName>
    </submittedName>
</protein>
<dbReference type="HOGENOM" id="CLU_2910553_0_0_1"/>
<evidence type="ECO:0000313" key="3">
    <source>
        <dbReference type="Proteomes" id="UP000008063"/>
    </source>
</evidence>
<organism evidence="3">
    <name type="scientific">Serpula lacrymans var. lacrymans (strain S7.3)</name>
    <name type="common">Dry rot fungus</name>
    <dbReference type="NCBI Taxonomy" id="936435"/>
    <lineage>
        <taxon>Eukaryota</taxon>
        <taxon>Fungi</taxon>
        <taxon>Dikarya</taxon>
        <taxon>Basidiomycota</taxon>
        <taxon>Agaricomycotina</taxon>
        <taxon>Agaricomycetes</taxon>
        <taxon>Agaricomycetidae</taxon>
        <taxon>Boletales</taxon>
        <taxon>Coniophorineae</taxon>
        <taxon>Serpulaceae</taxon>
        <taxon>Serpula</taxon>
    </lineage>
</organism>
<feature type="region of interest" description="Disordered" evidence="1">
    <location>
        <begin position="31"/>
        <end position="62"/>
    </location>
</feature>
<dbReference type="Proteomes" id="UP000008063">
    <property type="component" value="Unassembled WGS sequence"/>
</dbReference>
<keyword evidence="3" id="KW-1185">Reference proteome</keyword>
<evidence type="ECO:0000256" key="1">
    <source>
        <dbReference type="SAM" id="MobiDB-lite"/>
    </source>
</evidence>
<feature type="non-terminal residue" evidence="2">
    <location>
        <position position="62"/>
    </location>
</feature>
<sequence length="62" mass="7073">MDHLVLHKELQRDQDPFHRSLSTPIMHWPHLSHSSRDDSAISINRRGTKIADTASPFLSTSP</sequence>
<dbReference type="EMBL" id="GL945481">
    <property type="protein sequence ID" value="EGN98250.1"/>
    <property type="molecule type" value="Genomic_DNA"/>
</dbReference>